<dbReference type="Pfam" id="PF12625">
    <property type="entry name" value="Arabinose_bd"/>
    <property type="match status" value="1"/>
</dbReference>
<dbReference type="GO" id="GO:0003700">
    <property type="term" value="F:DNA-binding transcription factor activity"/>
    <property type="evidence" value="ECO:0007669"/>
    <property type="project" value="InterPro"/>
</dbReference>
<evidence type="ECO:0000256" key="3">
    <source>
        <dbReference type="ARBA" id="ARBA00023163"/>
    </source>
</evidence>
<dbReference type="GO" id="GO:0005829">
    <property type="term" value="C:cytosol"/>
    <property type="evidence" value="ECO:0007669"/>
    <property type="project" value="TreeGrafter"/>
</dbReference>
<dbReference type="EMBL" id="BLJN01000002">
    <property type="protein sequence ID" value="GFE80500.1"/>
    <property type="molecule type" value="Genomic_DNA"/>
</dbReference>
<evidence type="ECO:0000256" key="2">
    <source>
        <dbReference type="ARBA" id="ARBA00023125"/>
    </source>
</evidence>
<reference evidence="6" key="1">
    <citation type="submission" date="2020-01" db="EMBL/GenBank/DDBJ databases">
        <title>'Steroidobacter agaridevorans' sp. nov., agar-degrading bacteria isolated from rhizosphere soils.</title>
        <authorList>
            <person name="Ikenaga M."/>
            <person name="Kataoka M."/>
            <person name="Murouchi A."/>
            <person name="Katsuragi S."/>
            <person name="Sakai M."/>
        </authorList>
    </citation>
    <scope>NUCLEOTIDE SEQUENCE [LARGE SCALE GENOMIC DNA]</scope>
    <source>
        <strain evidence="6">YU21-B</strain>
    </source>
</reference>
<accession>A0A829YB80</accession>
<dbReference type="InterPro" id="IPR018062">
    <property type="entry name" value="HTH_AraC-typ_CS"/>
</dbReference>
<dbReference type="Gene3D" id="1.10.10.60">
    <property type="entry name" value="Homeodomain-like"/>
    <property type="match status" value="1"/>
</dbReference>
<dbReference type="RefSeq" id="WP_161812173.1">
    <property type="nucleotide sequence ID" value="NZ_BLJN01000002.1"/>
</dbReference>
<evidence type="ECO:0000256" key="1">
    <source>
        <dbReference type="ARBA" id="ARBA00023015"/>
    </source>
</evidence>
<dbReference type="Pfam" id="PF12833">
    <property type="entry name" value="HTH_18"/>
    <property type="match status" value="1"/>
</dbReference>
<organism evidence="5 6">
    <name type="scientific">Steroidobacter agaridevorans</name>
    <dbReference type="NCBI Taxonomy" id="2695856"/>
    <lineage>
        <taxon>Bacteria</taxon>
        <taxon>Pseudomonadati</taxon>
        <taxon>Pseudomonadota</taxon>
        <taxon>Gammaproteobacteria</taxon>
        <taxon>Steroidobacterales</taxon>
        <taxon>Steroidobacteraceae</taxon>
        <taxon>Steroidobacter</taxon>
    </lineage>
</organism>
<protein>
    <submittedName>
        <fullName evidence="5">AraC family transcriptional regulator</fullName>
    </submittedName>
</protein>
<keyword evidence="3" id="KW-0804">Transcription</keyword>
<evidence type="ECO:0000259" key="4">
    <source>
        <dbReference type="PROSITE" id="PS01124"/>
    </source>
</evidence>
<dbReference type="PANTHER" id="PTHR47894">
    <property type="entry name" value="HTH-TYPE TRANSCRIPTIONAL REGULATOR GADX"/>
    <property type="match status" value="1"/>
</dbReference>
<dbReference type="AlphaFoldDB" id="A0A829YB80"/>
<dbReference type="PROSITE" id="PS01124">
    <property type="entry name" value="HTH_ARAC_FAMILY_2"/>
    <property type="match status" value="1"/>
</dbReference>
<proteinExistence type="predicted"/>
<evidence type="ECO:0000313" key="6">
    <source>
        <dbReference type="Proteomes" id="UP000445000"/>
    </source>
</evidence>
<dbReference type="SMART" id="SM00342">
    <property type="entry name" value="HTH_ARAC"/>
    <property type="match status" value="1"/>
</dbReference>
<keyword evidence="6" id="KW-1185">Reference proteome</keyword>
<dbReference type="PANTHER" id="PTHR47894:SF1">
    <property type="entry name" value="HTH-TYPE TRANSCRIPTIONAL REGULATOR VQSM"/>
    <property type="match status" value="1"/>
</dbReference>
<keyword evidence="1" id="KW-0805">Transcription regulation</keyword>
<dbReference type="GO" id="GO:0000976">
    <property type="term" value="F:transcription cis-regulatory region binding"/>
    <property type="evidence" value="ECO:0007669"/>
    <property type="project" value="TreeGrafter"/>
</dbReference>
<sequence length="372" mass="41818">MDADAAVIPLQLHPLGFIEAFTQLDASLATLLRGTGISQSMLDDPRARISYAQQARLIANGLSQCHRPGLGLLVGQMFDWSYYGSVGGVVQCSPSLRAAGEAFQRYLMIAQPWYAFRGRRATTYLDLDGMIVDPLDCFPAGGAPEPLRQFESEFRLAMQLRIWDSCGNKAAPDTSIRVCLNHSEPSYAHLYRSLPCTSVRFDCPRSYIAAHRHFVLEPFRPFRRRAFDRIIQRCEQELVESQVEPSYRAKVRWHVFAGFNKRPPLNEIASMLSVTPRALTRRLASEGITFREITHEVRMELTAHHLRCSRLSVDQIAELMGFSCASSLRRAIRNWSGSAAGTMREAPPPSAARRINTRQFSSKAVSRVIARS</sequence>
<dbReference type="Proteomes" id="UP000445000">
    <property type="component" value="Unassembled WGS sequence"/>
</dbReference>
<evidence type="ECO:0000313" key="5">
    <source>
        <dbReference type="EMBL" id="GFE80500.1"/>
    </source>
</evidence>
<gene>
    <name evidence="5" type="ORF">GCM10011487_25000</name>
</gene>
<comment type="caution">
    <text evidence="5">The sequence shown here is derived from an EMBL/GenBank/DDBJ whole genome shotgun (WGS) entry which is preliminary data.</text>
</comment>
<dbReference type="InterPro" id="IPR018060">
    <property type="entry name" value="HTH_AraC"/>
</dbReference>
<name>A0A829YB80_9GAMM</name>
<dbReference type="PROSITE" id="PS00041">
    <property type="entry name" value="HTH_ARAC_FAMILY_1"/>
    <property type="match status" value="1"/>
</dbReference>
<keyword evidence="2" id="KW-0238">DNA-binding</keyword>
<feature type="domain" description="HTH araC/xylS-type" evidence="4">
    <location>
        <begin position="249"/>
        <end position="346"/>
    </location>
</feature>
<dbReference type="InterPro" id="IPR032687">
    <property type="entry name" value="AraC-type_N"/>
</dbReference>